<comment type="caution">
    <text evidence="2">The sequence shown here is derived from an EMBL/GenBank/DDBJ whole genome shotgun (WGS) entry which is preliminary data.</text>
</comment>
<name>A0A0W0ZFR4_9GAMM</name>
<dbReference type="PATRIC" id="fig|947033.5.peg.1201"/>
<dbReference type="Pfam" id="PF01609">
    <property type="entry name" value="DDE_Tnp_1"/>
    <property type="match status" value="1"/>
</dbReference>
<dbReference type="AlphaFoldDB" id="A0A0W0ZFR4"/>
<sequence length="143" mass="16185">MAPINTYFHYRHIQNELLASKASWRKFHAAVNQNHYFEACTVTDRFCHDDSQVKPLLKQANEPIDQFTDDGAYDETPVYEAVLAHSPDADVVIPPRTNAVVNEKAEKALKDDFQLENFLAAIPKAFKSCMQSSAGLIHSDMRC</sequence>
<dbReference type="Proteomes" id="UP000054926">
    <property type="component" value="Unassembled WGS sequence"/>
</dbReference>
<evidence type="ECO:0000313" key="2">
    <source>
        <dbReference type="EMBL" id="KTD67970.1"/>
    </source>
</evidence>
<dbReference type="OrthoDB" id="5652976at2"/>
<accession>A0A0W0ZFR4</accession>
<keyword evidence="3" id="KW-1185">Reference proteome</keyword>
<dbReference type="EMBL" id="LNYY01000019">
    <property type="protein sequence ID" value="KTD67970.1"/>
    <property type="molecule type" value="Genomic_DNA"/>
</dbReference>
<proteinExistence type="predicted"/>
<gene>
    <name evidence="2" type="ORF">Lste_1128</name>
</gene>
<reference evidence="2 3" key="1">
    <citation type="submission" date="2015-11" db="EMBL/GenBank/DDBJ databases">
        <title>Genomic analysis of 38 Legionella species identifies large and diverse effector repertoires.</title>
        <authorList>
            <person name="Burstein D."/>
            <person name="Amaro F."/>
            <person name="Zusman T."/>
            <person name="Lifshitz Z."/>
            <person name="Cohen O."/>
            <person name="Gilbert J.A."/>
            <person name="Pupko T."/>
            <person name="Shuman H.A."/>
            <person name="Segal G."/>
        </authorList>
    </citation>
    <scope>NUCLEOTIDE SEQUENCE [LARGE SCALE GENOMIC DNA]</scope>
    <source>
        <strain evidence="2 3">IMVS3376</strain>
    </source>
</reference>
<dbReference type="InterPro" id="IPR002559">
    <property type="entry name" value="Transposase_11"/>
</dbReference>
<dbReference type="GO" id="GO:0006313">
    <property type="term" value="P:DNA transposition"/>
    <property type="evidence" value="ECO:0007669"/>
    <property type="project" value="InterPro"/>
</dbReference>
<organism evidence="2 3">
    <name type="scientific">Legionella steelei</name>
    <dbReference type="NCBI Taxonomy" id="947033"/>
    <lineage>
        <taxon>Bacteria</taxon>
        <taxon>Pseudomonadati</taxon>
        <taxon>Pseudomonadota</taxon>
        <taxon>Gammaproteobacteria</taxon>
        <taxon>Legionellales</taxon>
        <taxon>Legionellaceae</taxon>
        <taxon>Legionella</taxon>
    </lineage>
</organism>
<evidence type="ECO:0000259" key="1">
    <source>
        <dbReference type="Pfam" id="PF01609"/>
    </source>
</evidence>
<dbReference type="GO" id="GO:0004803">
    <property type="term" value="F:transposase activity"/>
    <property type="evidence" value="ECO:0007669"/>
    <property type="project" value="InterPro"/>
</dbReference>
<feature type="domain" description="Transposase IS4-like" evidence="1">
    <location>
        <begin position="23"/>
        <end position="116"/>
    </location>
</feature>
<protein>
    <submittedName>
        <fullName evidence="2">Transposase</fullName>
    </submittedName>
</protein>
<evidence type="ECO:0000313" key="3">
    <source>
        <dbReference type="Proteomes" id="UP000054926"/>
    </source>
</evidence>
<dbReference type="GO" id="GO:0003677">
    <property type="term" value="F:DNA binding"/>
    <property type="evidence" value="ECO:0007669"/>
    <property type="project" value="InterPro"/>
</dbReference>